<reference evidence="1 2" key="1">
    <citation type="journal article" date="2021" name="Commun. Biol.">
        <title>The genome of Shorea leprosula (Dipterocarpaceae) highlights the ecological relevance of drought in aseasonal tropical rainforests.</title>
        <authorList>
            <person name="Ng K.K.S."/>
            <person name="Kobayashi M.J."/>
            <person name="Fawcett J.A."/>
            <person name="Hatakeyama M."/>
            <person name="Paape T."/>
            <person name="Ng C.H."/>
            <person name="Ang C.C."/>
            <person name="Tnah L.H."/>
            <person name="Lee C.T."/>
            <person name="Nishiyama T."/>
            <person name="Sese J."/>
            <person name="O'Brien M.J."/>
            <person name="Copetti D."/>
            <person name="Mohd Noor M.I."/>
            <person name="Ong R.C."/>
            <person name="Putra M."/>
            <person name="Sireger I.Z."/>
            <person name="Indrioko S."/>
            <person name="Kosugi Y."/>
            <person name="Izuno A."/>
            <person name="Isagi Y."/>
            <person name="Lee S.L."/>
            <person name="Shimizu K.K."/>
        </authorList>
    </citation>
    <scope>NUCLEOTIDE SEQUENCE [LARGE SCALE GENOMIC DNA]</scope>
    <source>
        <strain evidence="1">214</strain>
    </source>
</reference>
<evidence type="ECO:0000313" key="2">
    <source>
        <dbReference type="Proteomes" id="UP001054252"/>
    </source>
</evidence>
<proteinExistence type="predicted"/>
<organism evidence="1 2">
    <name type="scientific">Rubroshorea leprosula</name>
    <dbReference type="NCBI Taxonomy" id="152421"/>
    <lineage>
        <taxon>Eukaryota</taxon>
        <taxon>Viridiplantae</taxon>
        <taxon>Streptophyta</taxon>
        <taxon>Embryophyta</taxon>
        <taxon>Tracheophyta</taxon>
        <taxon>Spermatophyta</taxon>
        <taxon>Magnoliopsida</taxon>
        <taxon>eudicotyledons</taxon>
        <taxon>Gunneridae</taxon>
        <taxon>Pentapetalae</taxon>
        <taxon>rosids</taxon>
        <taxon>malvids</taxon>
        <taxon>Malvales</taxon>
        <taxon>Dipterocarpaceae</taxon>
        <taxon>Rubroshorea</taxon>
    </lineage>
</organism>
<sequence>MEASSSSRSVGSIRSGEFSMIEMKSENFIVFLELLHRA</sequence>
<dbReference type="AlphaFoldDB" id="A0AAV5ITL6"/>
<dbReference type="EMBL" id="BPVZ01000019">
    <property type="protein sequence ID" value="GKV02493.1"/>
    <property type="molecule type" value="Genomic_DNA"/>
</dbReference>
<keyword evidence="2" id="KW-1185">Reference proteome</keyword>
<name>A0AAV5ITL6_9ROSI</name>
<protein>
    <submittedName>
        <fullName evidence="1">Uncharacterized protein</fullName>
    </submittedName>
</protein>
<comment type="caution">
    <text evidence="1">The sequence shown here is derived from an EMBL/GenBank/DDBJ whole genome shotgun (WGS) entry which is preliminary data.</text>
</comment>
<gene>
    <name evidence="1" type="ORF">SLEP1_g14926</name>
</gene>
<dbReference type="Proteomes" id="UP001054252">
    <property type="component" value="Unassembled WGS sequence"/>
</dbReference>
<evidence type="ECO:0000313" key="1">
    <source>
        <dbReference type="EMBL" id="GKV02493.1"/>
    </source>
</evidence>
<accession>A0AAV5ITL6</accession>